<dbReference type="Proteomes" id="UP000638263">
    <property type="component" value="Unassembled WGS sequence"/>
</dbReference>
<proteinExistence type="predicted"/>
<keyword evidence="5" id="KW-1185">Reference proteome</keyword>
<keyword evidence="2" id="KW-1133">Transmembrane helix</keyword>
<reference evidence="4" key="2">
    <citation type="submission" date="2020-09" db="EMBL/GenBank/DDBJ databases">
        <authorList>
            <person name="Sun Q."/>
            <person name="Zhou Y."/>
        </authorList>
    </citation>
    <scope>NUCLEOTIDE SEQUENCE</scope>
    <source>
        <strain evidence="4">CGMCC 4.3508</strain>
    </source>
</reference>
<organism evidence="4 5">
    <name type="scientific">Nocardia jinanensis</name>
    <dbReference type="NCBI Taxonomy" id="382504"/>
    <lineage>
        <taxon>Bacteria</taxon>
        <taxon>Bacillati</taxon>
        <taxon>Actinomycetota</taxon>
        <taxon>Actinomycetes</taxon>
        <taxon>Mycobacteriales</taxon>
        <taxon>Nocardiaceae</taxon>
        <taxon>Nocardia</taxon>
    </lineage>
</organism>
<gene>
    <name evidence="4" type="ORF">GCM10011588_47680</name>
</gene>
<feature type="compositionally biased region" description="Gly residues" evidence="1">
    <location>
        <begin position="1"/>
        <end position="19"/>
    </location>
</feature>
<evidence type="ECO:0000313" key="5">
    <source>
        <dbReference type="Proteomes" id="UP000638263"/>
    </source>
</evidence>
<dbReference type="AlphaFoldDB" id="A0A917VVL9"/>
<sequence>MGVGSHVGAGGRGGGGGALSLGDMTNPNDPWARRPDDDPTQHLGQPGESATEKLSSGYGPAGYAEPTTAYPGNDPYGGWGPGPNPTREMPTYPSQGYENPGQGYGNQWGGYGPGQVPPGQLPPEPPRPPKKNGMWIGVAVAVIVLIGLAGIAAGMLFGGEDSDTTASDTTTSSRPTGRGLPADPGDSGPAFPSLPNMPDMPDTGDAEAGGTTMGTISANAGGTLTLSTLTGNEVTVHTTASTQVISLAGTTVDALPTGDLVIVQGQKSPDGSIQADVIISTSLEGGGR</sequence>
<feature type="domain" description="DUF5666" evidence="3">
    <location>
        <begin position="214"/>
        <end position="278"/>
    </location>
</feature>
<feature type="compositionally biased region" description="Low complexity" evidence="1">
    <location>
        <begin position="164"/>
        <end position="173"/>
    </location>
</feature>
<evidence type="ECO:0000256" key="1">
    <source>
        <dbReference type="SAM" id="MobiDB-lite"/>
    </source>
</evidence>
<accession>A0A917VVL9</accession>
<dbReference type="EMBL" id="BMMH01000011">
    <property type="protein sequence ID" value="GGL27350.1"/>
    <property type="molecule type" value="Genomic_DNA"/>
</dbReference>
<feature type="compositionally biased region" description="Basic and acidic residues" evidence="1">
    <location>
        <begin position="31"/>
        <end position="40"/>
    </location>
</feature>
<feature type="region of interest" description="Disordered" evidence="1">
    <location>
        <begin position="1"/>
        <end position="130"/>
    </location>
</feature>
<dbReference type="Pfam" id="PF18914">
    <property type="entry name" value="DUF5666"/>
    <property type="match status" value="1"/>
</dbReference>
<evidence type="ECO:0000313" key="4">
    <source>
        <dbReference type="EMBL" id="GGL27350.1"/>
    </source>
</evidence>
<protein>
    <recommendedName>
        <fullName evidence="3">DUF5666 domain-containing protein</fullName>
    </recommendedName>
</protein>
<reference evidence="4" key="1">
    <citation type="journal article" date="2014" name="Int. J. Syst. Evol. Microbiol.">
        <title>Complete genome sequence of Corynebacterium casei LMG S-19264T (=DSM 44701T), isolated from a smear-ripened cheese.</title>
        <authorList>
            <consortium name="US DOE Joint Genome Institute (JGI-PGF)"/>
            <person name="Walter F."/>
            <person name="Albersmeier A."/>
            <person name="Kalinowski J."/>
            <person name="Ruckert C."/>
        </authorList>
    </citation>
    <scope>NUCLEOTIDE SEQUENCE</scope>
    <source>
        <strain evidence="4">CGMCC 4.3508</strain>
    </source>
</reference>
<evidence type="ECO:0000256" key="2">
    <source>
        <dbReference type="SAM" id="Phobius"/>
    </source>
</evidence>
<dbReference type="InterPro" id="IPR043724">
    <property type="entry name" value="DUF5666"/>
</dbReference>
<comment type="caution">
    <text evidence="4">The sequence shown here is derived from an EMBL/GenBank/DDBJ whole genome shotgun (WGS) entry which is preliminary data.</text>
</comment>
<feature type="transmembrane region" description="Helical" evidence="2">
    <location>
        <begin position="135"/>
        <end position="157"/>
    </location>
</feature>
<name>A0A917VVL9_9NOCA</name>
<keyword evidence="2" id="KW-0812">Transmembrane</keyword>
<feature type="compositionally biased region" description="Gly residues" evidence="1">
    <location>
        <begin position="102"/>
        <end position="113"/>
    </location>
</feature>
<evidence type="ECO:0000259" key="3">
    <source>
        <dbReference type="Pfam" id="PF18914"/>
    </source>
</evidence>
<feature type="region of interest" description="Disordered" evidence="1">
    <location>
        <begin position="158"/>
        <end position="216"/>
    </location>
</feature>
<feature type="compositionally biased region" description="Pro residues" evidence="1">
    <location>
        <begin position="115"/>
        <end position="126"/>
    </location>
</feature>
<keyword evidence="2" id="KW-0472">Membrane</keyword>